<evidence type="ECO:0000313" key="3">
    <source>
        <dbReference type="EMBL" id="GDY49244.1"/>
    </source>
</evidence>
<protein>
    <submittedName>
        <fullName evidence="3">ATP/GTP-binding protein</fullName>
    </submittedName>
</protein>
<organism evidence="3 4">
    <name type="scientific">Streptomyces antimycoticus</name>
    <dbReference type="NCBI Taxonomy" id="68175"/>
    <lineage>
        <taxon>Bacteria</taxon>
        <taxon>Bacillati</taxon>
        <taxon>Actinomycetota</taxon>
        <taxon>Actinomycetes</taxon>
        <taxon>Kitasatosporales</taxon>
        <taxon>Streptomycetaceae</taxon>
        <taxon>Streptomyces</taxon>
        <taxon>Streptomyces violaceusniger group</taxon>
    </lineage>
</organism>
<keyword evidence="2" id="KW-0732">Signal</keyword>
<feature type="signal peptide" evidence="2">
    <location>
        <begin position="1"/>
        <end position="37"/>
    </location>
</feature>
<evidence type="ECO:0000256" key="2">
    <source>
        <dbReference type="SAM" id="SignalP"/>
    </source>
</evidence>
<name>A0A4D4KM32_9ACTN</name>
<gene>
    <name evidence="3" type="ORF">SANT12839_101260</name>
</gene>
<accession>A0A4D4KM32</accession>
<dbReference type="Proteomes" id="UP000299290">
    <property type="component" value="Unassembled WGS sequence"/>
</dbReference>
<reference evidence="3 4" key="1">
    <citation type="journal article" date="2020" name="Int. J. Syst. Evol. Microbiol.">
        <title>Reclassification of Streptomyces castelarensis and Streptomyces sporoclivatus as later heterotypic synonyms of Streptomyces antimycoticus.</title>
        <authorList>
            <person name="Komaki H."/>
            <person name="Tamura T."/>
        </authorList>
    </citation>
    <scope>NUCLEOTIDE SEQUENCE [LARGE SCALE GENOMIC DNA]</scope>
    <source>
        <strain evidence="3 4">NBRC 12839</strain>
    </source>
</reference>
<sequence length="323" mass="33153">MDDPQRVASKARLLARRTAFTAAGFALVMALSDVAYADDHSGGQASVGDCSTVYVCVGASEPGSSGSKGSQDQPAKDRKGGKAGKPIPQPCKVVRLDPQPPAGSEIWDGHKPGDGAIYTRRCLLDAGAAALTVGVMPSQTFWAATPPAATGPDPAQLAREAVDKMLLKGPDINSPKPAPPNGCGKAAKAPAGFGCYTVGVPVWMSMGTSDTTWGPNTASATAGGTTVTATAKVSKVVWTMGDGSTVTCTTPGTPYKASYGTRKSPDCGHQYTQTSQNKKGGTFAVSATSTWDIDWNGGGQQGQLVETRTSQVQVDITELQVVS</sequence>
<evidence type="ECO:0000313" key="4">
    <source>
        <dbReference type="Proteomes" id="UP000299290"/>
    </source>
</evidence>
<feature type="compositionally biased region" description="Polar residues" evidence="1">
    <location>
        <begin position="62"/>
        <end position="73"/>
    </location>
</feature>
<feature type="region of interest" description="Disordered" evidence="1">
    <location>
        <begin position="61"/>
        <end position="93"/>
    </location>
</feature>
<keyword evidence="4" id="KW-1185">Reference proteome</keyword>
<feature type="chain" id="PRO_5020590660" evidence="2">
    <location>
        <begin position="38"/>
        <end position="323"/>
    </location>
</feature>
<dbReference type="EMBL" id="BJHV01000003">
    <property type="protein sequence ID" value="GDY49244.1"/>
    <property type="molecule type" value="Genomic_DNA"/>
</dbReference>
<comment type="caution">
    <text evidence="3">The sequence shown here is derived from an EMBL/GenBank/DDBJ whole genome shotgun (WGS) entry which is preliminary data.</text>
</comment>
<dbReference type="AlphaFoldDB" id="A0A4D4KM32"/>
<evidence type="ECO:0000256" key="1">
    <source>
        <dbReference type="SAM" id="MobiDB-lite"/>
    </source>
</evidence>
<proteinExistence type="predicted"/>